<protein>
    <submittedName>
        <fullName evidence="2">Beta-carotene 15,15'-monooxygenase</fullName>
    </submittedName>
</protein>
<dbReference type="EMBL" id="CP040798">
    <property type="protein sequence ID" value="QLB51196.1"/>
    <property type="molecule type" value="Genomic_DNA"/>
</dbReference>
<evidence type="ECO:0000256" key="1">
    <source>
        <dbReference type="SAM" id="Phobius"/>
    </source>
</evidence>
<proteinExistence type="predicted"/>
<dbReference type="RefSeq" id="WP_176799794.1">
    <property type="nucleotide sequence ID" value="NZ_CP040798.1"/>
</dbReference>
<feature type="transmembrane region" description="Helical" evidence="1">
    <location>
        <begin position="41"/>
        <end position="60"/>
    </location>
</feature>
<dbReference type="Proteomes" id="UP000509535">
    <property type="component" value="Chromosome"/>
</dbReference>
<name>A0A7H8V3W7_STRSA</name>
<feature type="transmembrane region" description="Helical" evidence="1">
    <location>
        <begin position="94"/>
        <end position="111"/>
    </location>
</feature>
<organism evidence="2 3">
    <name type="scientific">Streptococcus sanguinis</name>
    <dbReference type="NCBI Taxonomy" id="1305"/>
    <lineage>
        <taxon>Bacteria</taxon>
        <taxon>Bacillati</taxon>
        <taxon>Bacillota</taxon>
        <taxon>Bacilli</taxon>
        <taxon>Lactobacillales</taxon>
        <taxon>Streptococcaceae</taxon>
        <taxon>Streptococcus</taxon>
    </lineage>
</organism>
<sequence>MKRISIFGADFERSKKIVTNGKFALTAGMPNPIHMGIINRLFTVIIVGFFFSGILIYGVLMGMPELIGTDSDIHFISVEAGMLIHNISSFLKPFNLSIYLLFLVGMIPVFWPKKRLSSQIWTYFPFYFSMSVCAFISGFYFASAVAYDAYTVVGFWFQFVLGIVLFFWIITNSIQNLKRRLNDEEEKSILKNVMMITVGTMVVLFPVSLVYHLMNQLPVHWYFYILGLFLVVWFVIGGYYAAFLMNVHIFQAYYIHKFPEEYKTYLKISDREWYSKRYYKKLVKSGKLEEETTQENGEENE</sequence>
<feature type="transmembrane region" description="Helical" evidence="1">
    <location>
        <begin position="123"/>
        <end position="143"/>
    </location>
</feature>
<dbReference type="GO" id="GO:0004497">
    <property type="term" value="F:monooxygenase activity"/>
    <property type="evidence" value="ECO:0007669"/>
    <property type="project" value="UniProtKB-KW"/>
</dbReference>
<gene>
    <name evidence="2" type="ORF">FDP16_08005</name>
</gene>
<keyword evidence="1" id="KW-0812">Transmembrane</keyword>
<feature type="transmembrane region" description="Helical" evidence="1">
    <location>
        <begin position="149"/>
        <end position="171"/>
    </location>
</feature>
<feature type="transmembrane region" description="Helical" evidence="1">
    <location>
        <begin position="192"/>
        <end position="214"/>
    </location>
</feature>
<keyword evidence="2" id="KW-0560">Oxidoreductase</keyword>
<keyword evidence="2" id="KW-0503">Monooxygenase</keyword>
<evidence type="ECO:0000313" key="2">
    <source>
        <dbReference type="EMBL" id="QLB51196.1"/>
    </source>
</evidence>
<keyword evidence="1" id="KW-1133">Transmembrane helix</keyword>
<accession>A0A7H8V3W7</accession>
<feature type="transmembrane region" description="Helical" evidence="1">
    <location>
        <begin position="220"/>
        <end position="242"/>
    </location>
</feature>
<reference evidence="2 3" key="1">
    <citation type="submission" date="2019-06" db="EMBL/GenBank/DDBJ databases">
        <title>The organization of the Streptococcus sanguinis genomes.</title>
        <authorList>
            <person name="Wang H.Y."/>
            <person name="Chen Y.Y.M."/>
            <person name="Wu C.H."/>
        </authorList>
    </citation>
    <scope>NUCLEOTIDE SEQUENCE [LARGE SCALE GENOMIC DNA]</scope>
    <source>
        <strain evidence="2 3">CGMH058</strain>
    </source>
</reference>
<keyword evidence="1" id="KW-0472">Membrane</keyword>
<dbReference type="AlphaFoldDB" id="A0A7H8V3W7"/>
<evidence type="ECO:0000313" key="3">
    <source>
        <dbReference type="Proteomes" id="UP000509535"/>
    </source>
</evidence>